<keyword evidence="5 7" id="KW-1133">Transmembrane helix</keyword>
<evidence type="ECO:0000259" key="9">
    <source>
        <dbReference type="Pfam" id="PF16916"/>
    </source>
</evidence>
<comment type="similarity">
    <text evidence="2">Belongs to the cation diffusion facilitator (CDF) transporter (TC 2.A.4) family.</text>
</comment>
<feature type="transmembrane region" description="Helical" evidence="7">
    <location>
        <begin position="52"/>
        <end position="71"/>
    </location>
</feature>
<evidence type="ECO:0000313" key="11">
    <source>
        <dbReference type="Proteomes" id="UP000824225"/>
    </source>
</evidence>
<comment type="subcellular location">
    <subcellularLocation>
        <location evidence="1">Membrane</location>
        <topology evidence="1">Multi-pass membrane protein</topology>
    </subcellularLocation>
</comment>
<dbReference type="GO" id="GO:0015086">
    <property type="term" value="F:cadmium ion transmembrane transporter activity"/>
    <property type="evidence" value="ECO:0007669"/>
    <property type="project" value="TreeGrafter"/>
</dbReference>
<comment type="caution">
    <text evidence="10">The sequence shown here is derived from an EMBL/GenBank/DDBJ whole genome shotgun (WGS) entry which is preliminary data.</text>
</comment>
<dbReference type="InterPro" id="IPR050291">
    <property type="entry name" value="CDF_Transporter"/>
</dbReference>
<keyword evidence="4 7" id="KW-0812">Transmembrane</keyword>
<evidence type="ECO:0000256" key="4">
    <source>
        <dbReference type="ARBA" id="ARBA00022692"/>
    </source>
</evidence>
<proteinExistence type="inferred from homology"/>
<evidence type="ECO:0000256" key="1">
    <source>
        <dbReference type="ARBA" id="ARBA00004141"/>
    </source>
</evidence>
<dbReference type="GO" id="GO:0015093">
    <property type="term" value="F:ferrous iron transmembrane transporter activity"/>
    <property type="evidence" value="ECO:0007669"/>
    <property type="project" value="TreeGrafter"/>
</dbReference>
<evidence type="ECO:0000259" key="8">
    <source>
        <dbReference type="Pfam" id="PF01545"/>
    </source>
</evidence>
<dbReference type="GO" id="GO:0015341">
    <property type="term" value="F:zinc efflux antiporter activity"/>
    <property type="evidence" value="ECO:0007669"/>
    <property type="project" value="TreeGrafter"/>
</dbReference>
<dbReference type="GO" id="GO:0005886">
    <property type="term" value="C:plasma membrane"/>
    <property type="evidence" value="ECO:0007669"/>
    <property type="project" value="TreeGrafter"/>
</dbReference>
<name>A0A9D2HAI8_9BACT</name>
<dbReference type="AlphaFoldDB" id="A0A9D2HAI8"/>
<dbReference type="Pfam" id="PF01545">
    <property type="entry name" value="Cation_efflux"/>
    <property type="match status" value="1"/>
</dbReference>
<feature type="domain" description="Cation efflux protein cytoplasmic" evidence="9">
    <location>
        <begin position="235"/>
        <end position="306"/>
    </location>
</feature>
<dbReference type="PANTHER" id="PTHR43840:SF15">
    <property type="entry name" value="MITOCHONDRIAL METAL TRANSPORTER 1-RELATED"/>
    <property type="match status" value="1"/>
</dbReference>
<reference evidence="10" key="2">
    <citation type="submission" date="2021-04" db="EMBL/GenBank/DDBJ databases">
        <authorList>
            <person name="Gilroy R."/>
        </authorList>
    </citation>
    <scope>NUCLEOTIDE SEQUENCE</scope>
    <source>
        <strain evidence="10">CHK186-16707</strain>
    </source>
</reference>
<organism evidence="10 11">
    <name type="scientific">Candidatus Mailhella merdigallinarum</name>
    <dbReference type="NCBI Taxonomy" id="2838658"/>
    <lineage>
        <taxon>Bacteria</taxon>
        <taxon>Pseudomonadati</taxon>
        <taxon>Thermodesulfobacteriota</taxon>
        <taxon>Desulfovibrionia</taxon>
        <taxon>Desulfovibrionales</taxon>
        <taxon>Desulfovibrionaceae</taxon>
        <taxon>Mailhella</taxon>
    </lineage>
</organism>
<reference evidence="10" key="1">
    <citation type="journal article" date="2021" name="PeerJ">
        <title>Extensive microbial diversity within the chicken gut microbiome revealed by metagenomics and culture.</title>
        <authorList>
            <person name="Gilroy R."/>
            <person name="Ravi A."/>
            <person name="Getino M."/>
            <person name="Pursley I."/>
            <person name="Horton D.L."/>
            <person name="Alikhan N.F."/>
            <person name="Baker D."/>
            <person name="Gharbi K."/>
            <person name="Hall N."/>
            <person name="Watson M."/>
            <person name="Adriaenssens E.M."/>
            <person name="Foster-Nyarko E."/>
            <person name="Jarju S."/>
            <person name="Secka A."/>
            <person name="Antonio M."/>
            <person name="Oren A."/>
            <person name="Chaudhuri R.R."/>
            <person name="La Ragione R."/>
            <person name="Hildebrand F."/>
            <person name="Pallen M.J."/>
        </authorList>
    </citation>
    <scope>NUCLEOTIDE SEQUENCE</scope>
    <source>
        <strain evidence="10">CHK186-16707</strain>
    </source>
</reference>
<dbReference type="InterPro" id="IPR036837">
    <property type="entry name" value="Cation_efflux_CTD_sf"/>
</dbReference>
<dbReference type="PANTHER" id="PTHR43840">
    <property type="entry name" value="MITOCHONDRIAL METAL TRANSPORTER 1-RELATED"/>
    <property type="match status" value="1"/>
</dbReference>
<dbReference type="GO" id="GO:0006882">
    <property type="term" value="P:intracellular zinc ion homeostasis"/>
    <property type="evidence" value="ECO:0007669"/>
    <property type="project" value="TreeGrafter"/>
</dbReference>
<feature type="transmembrane region" description="Helical" evidence="7">
    <location>
        <begin position="91"/>
        <end position="110"/>
    </location>
</feature>
<feature type="transmembrane region" description="Helical" evidence="7">
    <location>
        <begin position="122"/>
        <end position="139"/>
    </location>
</feature>
<evidence type="ECO:0000256" key="7">
    <source>
        <dbReference type="SAM" id="Phobius"/>
    </source>
</evidence>
<accession>A0A9D2HAI8</accession>
<evidence type="ECO:0000256" key="2">
    <source>
        <dbReference type="ARBA" id="ARBA00008114"/>
    </source>
</evidence>
<sequence length="487" mass="52403">MTLSSPVAPGPDADAAKRRAALSSVLWSAFLTLIKIVAGLSTNSLGLLSEALHSALDLLAAGLTFLAVRLAAVPADSRHPYGHGKVESLSALAETGLLLATCVWIVYEAVRRLLFEAAPVEPNWWAFAVVVVSLIVDISRSAMLRRVAREHRSQALEADALHFTTDILSSAVVLIGLACVWAARWTEPGSFLHAALIRADAAAALGVAAIVVLVSWRLAGRAVMSLMDGGKESEVLQVCAALAEMAPAYRVLRARVRESGSQYFVDLAVSVPATLRVDDAHAVSELLEDIVASVLPGAETVVHIEPDDDGTRTDLYASARHLAALRGLSVHGLALITLDDGLHVFVHIELPPDMPLVQAHAKVSAYEADLEQRIGAVHVVSHIEPLCRQSPLSRSLDTPEDHDAVLDMLHLLIERHPDLRDCHDEEVWTLGNHTALSFRCRTDSDATVAEAHKRASRLEGELHRRLPGLGRITVHVEPALPDEADGE</sequence>
<dbReference type="InterPro" id="IPR027470">
    <property type="entry name" value="Cation_efflux_CTD"/>
</dbReference>
<dbReference type="Pfam" id="PF16916">
    <property type="entry name" value="ZT_dimer"/>
    <property type="match status" value="3"/>
</dbReference>
<dbReference type="SUPFAM" id="SSF160240">
    <property type="entry name" value="Cation efflux protein cytoplasmic domain-like"/>
    <property type="match status" value="3"/>
</dbReference>
<dbReference type="Proteomes" id="UP000824225">
    <property type="component" value="Unassembled WGS sequence"/>
</dbReference>
<gene>
    <name evidence="10" type="ORF">H9962_00185</name>
</gene>
<feature type="domain" description="Cation efflux protein transmembrane" evidence="8">
    <location>
        <begin position="24"/>
        <end position="227"/>
    </location>
</feature>
<dbReference type="EMBL" id="DXAN01000001">
    <property type="protein sequence ID" value="HJA07598.1"/>
    <property type="molecule type" value="Genomic_DNA"/>
</dbReference>
<keyword evidence="6 7" id="KW-0472">Membrane</keyword>
<dbReference type="InterPro" id="IPR058533">
    <property type="entry name" value="Cation_efflux_TM"/>
</dbReference>
<keyword evidence="3" id="KW-0813">Transport</keyword>
<evidence type="ECO:0000256" key="5">
    <source>
        <dbReference type="ARBA" id="ARBA00022989"/>
    </source>
</evidence>
<feature type="domain" description="Cation efflux protein cytoplasmic" evidence="9">
    <location>
        <begin position="329"/>
        <end position="385"/>
    </location>
</feature>
<dbReference type="NCBIfam" id="TIGR01297">
    <property type="entry name" value="CDF"/>
    <property type="match status" value="1"/>
</dbReference>
<feature type="transmembrane region" description="Helical" evidence="7">
    <location>
        <begin position="160"/>
        <end position="183"/>
    </location>
</feature>
<evidence type="ECO:0000256" key="6">
    <source>
        <dbReference type="ARBA" id="ARBA00023136"/>
    </source>
</evidence>
<feature type="transmembrane region" description="Helical" evidence="7">
    <location>
        <begin position="195"/>
        <end position="216"/>
    </location>
</feature>
<dbReference type="InterPro" id="IPR002524">
    <property type="entry name" value="Cation_efflux"/>
</dbReference>
<evidence type="ECO:0000256" key="3">
    <source>
        <dbReference type="ARBA" id="ARBA00022448"/>
    </source>
</evidence>
<feature type="transmembrane region" description="Helical" evidence="7">
    <location>
        <begin position="20"/>
        <end position="40"/>
    </location>
</feature>
<feature type="domain" description="Cation efflux protein cytoplasmic" evidence="9">
    <location>
        <begin position="409"/>
        <end position="478"/>
    </location>
</feature>
<dbReference type="Gene3D" id="3.30.70.1350">
    <property type="entry name" value="Cation efflux protein, cytoplasmic domain"/>
    <property type="match status" value="3"/>
</dbReference>
<evidence type="ECO:0000313" key="10">
    <source>
        <dbReference type="EMBL" id="HJA07598.1"/>
    </source>
</evidence>
<dbReference type="InterPro" id="IPR027469">
    <property type="entry name" value="Cation_efflux_TMD_sf"/>
</dbReference>
<protein>
    <submittedName>
        <fullName evidence="10">Cation-efflux pump</fullName>
    </submittedName>
</protein>
<dbReference type="Gene3D" id="1.20.1510.10">
    <property type="entry name" value="Cation efflux protein transmembrane domain"/>
    <property type="match status" value="1"/>
</dbReference>
<dbReference type="SUPFAM" id="SSF161111">
    <property type="entry name" value="Cation efflux protein transmembrane domain-like"/>
    <property type="match status" value="1"/>
</dbReference>